<keyword evidence="5 15" id="KW-0813">Transport</keyword>
<evidence type="ECO:0000256" key="14">
    <source>
        <dbReference type="ARBA" id="ARBA00049551"/>
    </source>
</evidence>
<evidence type="ECO:0000256" key="8">
    <source>
        <dbReference type="ARBA" id="ARBA00022967"/>
    </source>
</evidence>
<dbReference type="InterPro" id="IPR050269">
    <property type="entry name" value="ComplexI_Subunit6"/>
</dbReference>
<comment type="catalytic activity">
    <reaction evidence="14 15">
        <text>a ubiquinone + NADH + 5 H(+)(in) = a ubiquinol + NAD(+) + 4 H(+)(out)</text>
        <dbReference type="Rhea" id="RHEA:29091"/>
        <dbReference type="Rhea" id="RHEA-COMP:9565"/>
        <dbReference type="Rhea" id="RHEA-COMP:9566"/>
        <dbReference type="ChEBI" id="CHEBI:15378"/>
        <dbReference type="ChEBI" id="CHEBI:16389"/>
        <dbReference type="ChEBI" id="CHEBI:17976"/>
        <dbReference type="ChEBI" id="CHEBI:57540"/>
        <dbReference type="ChEBI" id="CHEBI:57945"/>
        <dbReference type="EC" id="7.1.1.2"/>
    </reaction>
</comment>
<dbReference type="EMBL" id="AB738953">
    <property type="protein sequence ID" value="BAX77947.1"/>
    <property type="molecule type" value="Genomic_DNA"/>
</dbReference>
<dbReference type="GO" id="GO:0031966">
    <property type="term" value="C:mitochondrial membrane"/>
    <property type="evidence" value="ECO:0007669"/>
    <property type="project" value="UniProtKB-SubCell"/>
</dbReference>
<evidence type="ECO:0000256" key="9">
    <source>
        <dbReference type="ARBA" id="ARBA00022982"/>
    </source>
</evidence>
<evidence type="ECO:0000256" key="13">
    <source>
        <dbReference type="ARBA" id="ARBA00023136"/>
    </source>
</evidence>
<sequence length="174" mass="17928">MAYLIFLVTGCFLVGLVGVAANPSPFYGVVGLVIGALAGCGMLVSFGCSFIGLVLFLIYLGGMLVVFAYSVALGADVYPETWGDLSVLVYVVGYLVAILLTGGMFIESGVLGGCGLMGVDFGGWSYTRVDFGGVVLMFSAGGGVLLLCAWGLLLALFVVLELTRGRGLGSLRVP</sequence>
<evidence type="ECO:0000256" key="2">
    <source>
        <dbReference type="ARBA" id="ARBA00005698"/>
    </source>
</evidence>
<evidence type="ECO:0000256" key="10">
    <source>
        <dbReference type="ARBA" id="ARBA00022989"/>
    </source>
</evidence>
<keyword evidence="6 15" id="KW-0679">Respiratory chain</keyword>
<evidence type="ECO:0000256" key="4">
    <source>
        <dbReference type="ARBA" id="ARBA00021095"/>
    </source>
</evidence>
<comment type="subcellular location">
    <subcellularLocation>
        <location evidence="1 15">Mitochondrion membrane</location>
        <topology evidence="1 15">Multi-pass membrane protein</topology>
    </subcellularLocation>
</comment>
<evidence type="ECO:0000256" key="15">
    <source>
        <dbReference type="RuleBase" id="RU004430"/>
    </source>
</evidence>
<keyword evidence="9 15" id="KW-0249">Electron transport</keyword>
<dbReference type="PANTHER" id="PTHR11435:SF1">
    <property type="entry name" value="NADH-UBIQUINONE OXIDOREDUCTASE CHAIN 6"/>
    <property type="match status" value="1"/>
</dbReference>
<evidence type="ECO:0000256" key="7">
    <source>
        <dbReference type="ARBA" id="ARBA00022692"/>
    </source>
</evidence>
<evidence type="ECO:0000256" key="1">
    <source>
        <dbReference type="ARBA" id="ARBA00004225"/>
    </source>
</evidence>
<dbReference type="InterPro" id="IPR001457">
    <property type="entry name" value="NADH_UbQ/plastoQ_OxRdtase_su6"/>
</dbReference>
<name>A0A1Y1CC77_9SAUR</name>
<dbReference type="AlphaFoldDB" id="A0A1Y1CC77"/>
<reference evidence="17" key="1">
    <citation type="submission" date="2012-07" db="EMBL/GenBank/DDBJ databases">
        <title>Nearly complete mitochondrial genome sequence of Homonota fasciata.</title>
        <authorList>
            <person name="Kumazawa Y."/>
        </authorList>
    </citation>
    <scope>NUCLEOTIDE SEQUENCE</scope>
    <source>
        <strain evidence="17">Hfas1</strain>
    </source>
</reference>
<keyword evidence="11 15" id="KW-0520">NAD</keyword>
<evidence type="ECO:0000313" key="17">
    <source>
        <dbReference type="EMBL" id="BAX77947.1"/>
    </source>
</evidence>
<keyword evidence="12 15" id="KW-0496">Mitochondrion</keyword>
<keyword evidence="8 15" id="KW-1278">Translocase</keyword>
<comment type="function">
    <text evidence="15">Core subunit of the mitochondrial membrane respiratory chain NADH dehydrogenase (Complex I) which catalyzes electron transfer from NADH through the respiratory chain, using ubiquinone as an electron acceptor. Essential for the catalytic activity and assembly of complex I.</text>
</comment>
<feature type="signal peptide" evidence="16">
    <location>
        <begin position="1"/>
        <end position="21"/>
    </location>
</feature>
<evidence type="ECO:0000256" key="6">
    <source>
        <dbReference type="ARBA" id="ARBA00022660"/>
    </source>
</evidence>
<proteinExistence type="inferred from homology"/>
<comment type="similarity">
    <text evidence="2 15">Belongs to the complex I subunit 6 family.</text>
</comment>
<dbReference type="Pfam" id="PF00499">
    <property type="entry name" value="Oxidored_q3"/>
    <property type="match status" value="1"/>
</dbReference>
<feature type="chain" id="PRO_5012078628" description="NADH-ubiquinone oxidoreductase chain 6" evidence="16">
    <location>
        <begin position="22"/>
        <end position="174"/>
    </location>
</feature>
<evidence type="ECO:0000256" key="3">
    <source>
        <dbReference type="ARBA" id="ARBA00012944"/>
    </source>
</evidence>
<geneLocation type="mitochondrion" evidence="17"/>
<feature type="transmembrane region" description="Helical" evidence="15">
    <location>
        <begin position="131"/>
        <end position="160"/>
    </location>
</feature>
<protein>
    <recommendedName>
        <fullName evidence="4 15">NADH-ubiquinone oxidoreductase chain 6</fullName>
        <ecNumber evidence="3 15">7.1.1.2</ecNumber>
    </recommendedName>
</protein>
<organism evidence="17">
    <name type="scientific">Homonota fasciata</name>
    <name type="common">South American marked gecko</name>
    <dbReference type="NCBI Taxonomy" id="401549"/>
    <lineage>
        <taxon>Eukaryota</taxon>
        <taxon>Metazoa</taxon>
        <taxon>Chordata</taxon>
        <taxon>Craniata</taxon>
        <taxon>Vertebrata</taxon>
        <taxon>Euteleostomi</taxon>
        <taxon>Lepidosauria</taxon>
        <taxon>Squamata</taxon>
        <taxon>Bifurcata</taxon>
        <taxon>Gekkota</taxon>
        <taxon>Phyllodactylidae</taxon>
        <taxon>Homonota</taxon>
    </lineage>
</organism>
<keyword evidence="10 15" id="KW-1133">Transmembrane helix</keyword>
<dbReference type="GO" id="GO:0008137">
    <property type="term" value="F:NADH dehydrogenase (ubiquinone) activity"/>
    <property type="evidence" value="ECO:0007669"/>
    <property type="project" value="UniProtKB-UniRule"/>
</dbReference>
<feature type="transmembrane region" description="Helical" evidence="15">
    <location>
        <begin position="53"/>
        <end position="75"/>
    </location>
</feature>
<keyword evidence="7 15" id="KW-0812">Transmembrane</keyword>
<feature type="transmembrane region" description="Helical" evidence="15">
    <location>
        <begin position="87"/>
        <end position="119"/>
    </location>
</feature>
<accession>A0A1Y1CC77</accession>
<dbReference type="EC" id="7.1.1.2" evidence="3 15"/>
<evidence type="ECO:0000256" key="12">
    <source>
        <dbReference type="ARBA" id="ARBA00023128"/>
    </source>
</evidence>
<feature type="transmembrane region" description="Helical" evidence="15">
    <location>
        <begin position="29"/>
        <end position="46"/>
    </location>
</feature>
<gene>
    <name evidence="17" type="primary">ND6</name>
</gene>
<evidence type="ECO:0000256" key="16">
    <source>
        <dbReference type="SAM" id="SignalP"/>
    </source>
</evidence>
<evidence type="ECO:0000256" key="5">
    <source>
        <dbReference type="ARBA" id="ARBA00022448"/>
    </source>
</evidence>
<dbReference type="PANTHER" id="PTHR11435">
    <property type="entry name" value="NADH UBIQUINONE OXIDOREDUCTASE SUBUNIT ND6"/>
    <property type="match status" value="1"/>
</dbReference>
<evidence type="ECO:0000256" key="11">
    <source>
        <dbReference type="ARBA" id="ARBA00023027"/>
    </source>
</evidence>
<keyword evidence="15" id="KW-0830">Ubiquinone</keyword>
<keyword evidence="16" id="KW-0732">Signal</keyword>
<keyword evidence="13 15" id="KW-0472">Membrane</keyword>